<name>A0A7W5B5U7_9BACL</name>
<accession>A0A7W5B5U7</accession>
<dbReference type="InterPro" id="IPR027417">
    <property type="entry name" value="P-loop_NTPase"/>
</dbReference>
<keyword evidence="1" id="KW-0813">Transport</keyword>
<dbReference type="GO" id="GO:0016887">
    <property type="term" value="F:ATP hydrolysis activity"/>
    <property type="evidence" value="ECO:0007669"/>
    <property type="project" value="InterPro"/>
</dbReference>
<protein>
    <submittedName>
        <fullName evidence="5">ABC-2 type transport system ATP-binding protein</fullName>
    </submittedName>
</protein>
<evidence type="ECO:0000256" key="1">
    <source>
        <dbReference type="ARBA" id="ARBA00022448"/>
    </source>
</evidence>
<dbReference type="AlphaFoldDB" id="A0A7W5B5U7"/>
<evidence type="ECO:0000313" key="5">
    <source>
        <dbReference type="EMBL" id="MBB3114186.1"/>
    </source>
</evidence>
<evidence type="ECO:0000256" key="2">
    <source>
        <dbReference type="ARBA" id="ARBA00022741"/>
    </source>
</evidence>
<sequence length="332" mass="38504">MGIIRVEQLCKSFEYYEKELGFKHSLKNLLRRKMMVKEAVRGISFEIEQGEMVGFLGPNGSGKTTTLKMLSGILYPTSGAAQVFDYVPWERKKDFKMQFSIVMGQKSQLWWDLPANESLYLNKCIYELEDKAYTTALAELTELLDVKDLLNIQVRRLSLGERMKMELIASLIHRPKVIFLDEPTIGLDLISQKRIREFLKYYNQQTKSTIILTSHYMADIEDLCKRTIIINQGNIVYDGDLRRVNELFNAKKIIKLQFTDEVPRQALAGFGEVLEHDGMNAVLEIDKQDLQRYSKLMLDRFPILDFNIEDIPVEQGIESLYQRDGVRHESLA</sequence>
<dbReference type="PROSITE" id="PS00211">
    <property type="entry name" value="ABC_TRANSPORTER_1"/>
    <property type="match status" value="1"/>
</dbReference>
<keyword evidence="2" id="KW-0547">Nucleotide-binding</keyword>
<evidence type="ECO:0000313" key="6">
    <source>
        <dbReference type="Proteomes" id="UP000570361"/>
    </source>
</evidence>
<dbReference type="PANTHER" id="PTHR42711">
    <property type="entry name" value="ABC TRANSPORTER ATP-BINDING PROTEIN"/>
    <property type="match status" value="1"/>
</dbReference>
<dbReference type="InterPro" id="IPR003593">
    <property type="entry name" value="AAA+_ATPase"/>
</dbReference>
<evidence type="ECO:0000256" key="3">
    <source>
        <dbReference type="ARBA" id="ARBA00022840"/>
    </source>
</evidence>
<dbReference type="Gene3D" id="3.40.50.300">
    <property type="entry name" value="P-loop containing nucleotide triphosphate hydrolases"/>
    <property type="match status" value="1"/>
</dbReference>
<feature type="domain" description="ABC transporter" evidence="4">
    <location>
        <begin position="24"/>
        <end position="257"/>
    </location>
</feature>
<keyword evidence="6" id="KW-1185">Reference proteome</keyword>
<dbReference type="EMBL" id="JACHXK010000027">
    <property type="protein sequence ID" value="MBB3114186.1"/>
    <property type="molecule type" value="Genomic_DNA"/>
</dbReference>
<dbReference type="SMART" id="SM00382">
    <property type="entry name" value="AAA"/>
    <property type="match status" value="1"/>
</dbReference>
<comment type="caution">
    <text evidence="5">The sequence shown here is derived from an EMBL/GenBank/DDBJ whole genome shotgun (WGS) entry which is preliminary data.</text>
</comment>
<dbReference type="GO" id="GO:0005524">
    <property type="term" value="F:ATP binding"/>
    <property type="evidence" value="ECO:0007669"/>
    <property type="project" value="UniProtKB-KW"/>
</dbReference>
<dbReference type="InterPro" id="IPR017871">
    <property type="entry name" value="ABC_transporter-like_CS"/>
</dbReference>
<dbReference type="PANTHER" id="PTHR42711:SF4">
    <property type="entry name" value="ABC TRANSPORTER RELATED"/>
    <property type="match status" value="1"/>
</dbReference>
<keyword evidence="3 5" id="KW-0067">ATP-binding</keyword>
<dbReference type="Pfam" id="PF00005">
    <property type="entry name" value="ABC_tran"/>
    <property type="match status" value="1"/>
</dbReference>
<gene>
    <name evidence="5" type="ORF">FHS18_006304</name>
</gene>
<dbReference type="InterPro" id="IPR003439">
    <property type="entry name" value="ABC_transporter-like_ATP-bd"/>
</dbReference>
<dbReference type="SUPFAM" id="SSF52540">
    <property type="entry name" value="P-loop containing nucleoside triphosphate hydrolases"/>
    <property type="match status" value="1"/>
</dbReference>
<organism evidence="5 6">
    <name type="scientific">Paenibacillus phyllosphaerae</name>
    <dbReference type="NCBI Taxonomy" id="274593"/>
    <lineage>
        <taxon>Bacteria</taxon>
        <taxon>Bacillati</taxon>
        <taxon>Bacillota</taxon>
        <taxon>Bacilli</taxon>
        <taxon>Bacillales</taxon>
        <taxon>Paenibacillaceae</taxon>
        <taxon>Paenibacillus</taxon>
    </lineage>
</organism>
<proteinExistence type="predicted"/>
<evidence type="ECO:0000259" key="4">
    <source>
        <dbReference type="PROSITE" id="PS50893"/>
    </source>
</evidence>
<reference evidence="5 6" key="1">
    <citation type="submission" date="2020-08" db="EMBL/GenBank/DDBJ databases">
        <title>Genomic Encyclopedia of Type Strains, Phase III (KMG-III): the genomes of soil and plant-associated and newly described type strains.</title>
        <authorList>
            <person name="Whitman W."/>
        </authorList>
    </citation>
    <scope>NUCLEOTIDE SEQUENCE [LARGE SCALE GENOMIC DNA]</scope>
    <source>
        <strain evidence="5 6">CECT 5862</strain>
    </source>
</reference>
<dbReference type="RefSeq" id="WP_183604237.1">
    <property type="nucleotide sequence ID" value="NZ_JACHXK010000027.1"/>
</dbReference>
<dbReference type="PROSITE" id="PS50893">
    <property type="entry name" value="ABC_TRANSPORTER_2"/>
    <property type="match status" value="1"/>
</dbReference>
<dbReference type="Proteomes" id="UP000570361">
    <property type="component" value="Unassembled WGS sequence"/>
</dbReference>
<dbReference type="InterPro" id="IPR050763">
    <property type="entry name" value="ABC_transporter_ATP-binding"/>
</dbReference>